<dbReference type="Proteomes" id="UP000215256">
    <property type="component" value="Plasmid unnamed1"/>
</dbReference>
<evidence type="ECO:0000313" key="1">
    <source>
        <dbReference type="EMBL" id="ASV88445.1"/>
    </source>
</evidence>
<evidence type="ECO:0000313" key="2">
    <source>
        <dbReference type="Proteomes" id="UP000215256"/>
    </source>
</evidence>
<accession>A0A248UNZ0</accession>
<organism evidence="1 2">
    <name type="scientific">Ochrobactrum quorumnocens</name>
    <dbReference type="NCBI Taxonomy" id="271865"/>
    <lineage>
        <taxon>Bacteria</taxon>
        <taxon>Pseudomonadati</taxon>
        <taxon>Pseudomonadota</taxon>
        <taxon>Alphaproteobacteria</taxon>
        <taxon>Hyphomicrobiales</taxon>
        <taxon>Brucellaceae</taxon>
        <taxon>Brucella/Ochrobactrum group</taxon>
        <taxon>Ochrobactrum</taxon>
    </lineage>
</organism>
<dbReference type="RefSeq" id="WP_095448507.1">
    <property type="nucleotide sequence ID" value="NZ_CP022605.1"/>
</dbReference>
<keyword evidence="1" id="KW-0614">Plasmid</keyword>
<name>A0A248UNZ0_9HYPH</name>
<reference evidence="1 2" key="1">
    <citation type="submission" date="2017-07" db="EMBL/GenBank/DDBJ databases">
        <title>Phylogenetic study on the rhizospheric bacterium Ochrobactrum sp. A44.</title>
        <authorList>
            <person name="Krzyzanowska D.M."/>
            <person name="Ossowicki A."/>
            <person name="Rajewska M."/>
            <person name="Maciag T."/>
            <person name="Kaczynski Z."/>
            <person name="Czerwicka M."/>
            <person name="Jafra S."/>
        </authorList>
    </citation>
    <scope>NUCLEOTIDE SEQUENCE [LARGE SCALE GENOMIC DNA]</scope>
    <source>
        <strain evidence="1 2">A44</strain>
        <plasmid evidence="1 2">unnamed1</plasmid>
    </source>
</reference>
<protein>
    <submittedName>
        <fullName evidence="1">Uncharacterized protein</fullName>
    </submittedName>
</protein>
<sequence length="169" mass="18659">MNWLAKLLPWKTAKADQAATNQLYSQLFASVEEKSGVQLAPETLTSVVGFNAGGPVNLRFAPNKKIFLTSELAMYEQQRRSADGLFRYELMTQSHFEENTARTLLTAIGAMTLSTVLGDRHTIDVSAVMGASGPAVVKLKLYSRTRFSGLEYGVYQLLPNHKKQSSVQT</sequence>
<gene>
    <name evidence="1" type="ORF">CES85_3399</name>
</gene>
<geneLocation type="plasmid" evidence="1 2">
    <name>unnamed1</name>
</geneLocation>
<proteinExistence type="predicted"/>
<dbReference type="KEGG" id="och:CES85_3399"/>
<dbReference type="EMBL" id="CP022605">
    <property type="protein sequence ID" value="ASV88445.1"/>
    <property type="molecule type" value="Genomic_DNA"/>
</dbReference>
<dbReference type="AlphaFoldDB" id="A0A248UNZ0"/>
<dbReference type="OrthoDB" id="9944367at2"/>